<comment type="caution">
    <text evidence="7">The sequence shown here is derived from an EMBL/GenBank/DDBJ whole genome shotgun (WGS) entry which is preliminary data.</text>
</comment>
<evidence type="ECO:0000256" key="1">
    <source>
        <dbReference type="ARBA" id="ARBA00022485"/>
    </source>
</evidence>
<proteinExistence type="predicted"/>
<keyword evidence="2" id="KW-0479">Metal-binding</keyword>
<sequence>MKRICVMYFSGTDNTKKVSIGFAESLKKHLGNSLCCEISIYNFTPPENRKQMPEFDSNDILVLAVPTIAGRVPNLLLPYLSKIKAKNSLGVPIVTFGNRNFDDSLIELSRLMEEGGCNIIAGGAFIGEHSFSEILAKNRPDQEDFIVLDNFAKKVAQKILSGDYSRVEIDGEIPFRPYFTPRDRNGNSINFVKIKPVTDTEKCDSCGICAKICPLGSIDKFNFDKIIGKCMKCCACIKKCHTGAKYFDDEGYIYHMKELEDMYFKRKEPKVFI</sequence>
<dbReference type="Gene3D" id="3.30.70.20">
    <property type="match status" value="1"/>
</dbReference>
<evidence type="ECO:0000256" key="2">
    <source>
        <dbReference type="ARBA" id="ARBA00022723"/>
    </source>
</evidence>
<evidence type="ECO:0000313" key="7">
    <source>
        <dbReference type="EMBL" id="MBC2575108.1"/>
    </source>
</evidence>
<organism evidence="7 8">
    <name type="scientific">Peptostreptococcus canis</name>
    <dbReference type="NCBI Taxonomy" id="1159213"/>
    <lineage>
        <taxon>Bacteria</taxon>
        <taxon>Bacillati</taxon>
        <taxon>Bacillota</taxon>
        <taxon>Clostridia</taxon>
        <taxon>Peptostreptococcales</taxon>
        <taxon>Peptostreptococcaceae</taxon>
        <taxon>Peptostreptococcus</taxon>
    </lineage>
</organism>
<dbReference type="SUPFAM" id="SSF54862">
    <property type="entry name" value="4Fe-4S ferredoxins"/>
    <property type="match status" value="1"/>
</dbReference>
<evidence type="ECO:0000313" key="8">
    <source>
        <dbReference type="Proteomes" id="UP000713904"/>
    </source>
</evidence>
<dbReference type="RefSeq" id="WP_185623161.1">
    <property type="nucleotide sequence ID" value="NZ_JABGBW010000001.1"/>
</dbReference>
<dbReference type="SUPFAM" id="SSF52218">
    <property type="entry name" value="Flavoproteins"/>
    <property type="match status" value="1"/>
</dbReference>
<dbReference type="Gene3D" id="3.40.50.360">
    <property type="match status" value="1"/>
</dbReference>
<dbReference type="InterPro" id="IPR008254">
    <property type="entry name" value="Flavodoxin/NO_synth"/>
</dbReference>
<feature type="domain" description="4Fe-4S ferredoxin-type" evidence="6">
    <location>
        <begin position="194"/>
        <end position="224"/>
    </location>
</feature>
<dbReference type="InterPro" id="IPR029039">
    <property type="entry name" value="Flavoprotein-like_sf"/>
</dbReference>
<evidence type="ECO:0000259" key="5">
    <source>
        <dbReference type="PROSITE" id="PS50902"/>
    </source>
</evidence>
<reference evidence="7 8" key="1">
    <citation type="submission" date="2020-05" db="EMBL/GenBank/DDBJ databases">
        <title>Draft genome of xy-202 and genomic insight in genome of the genus Peptostreptococcus.</title>
        <authorList>
            <person name="Zhang Z."/>
        </authorList>
    </citation>
    <scope>NUCLEOTIDE SEQUENCE [LARGE SCALE GENOMIC DNA]</scope>
    <source>
        <strain evidence="7 8">DSM 27025</strain>
    </source>
</reference>
<dbReference type="InterPro" id="IPR050572">
    <property type="entry name" value="Fe-S_Ferredoxin"/>
</dbReference>
<dbReference type="NCBIfam" id="NF038196">
    <property type="entry name" value="ferrodoxin_EFR1"/>
    <property type="match status" value="1"/>
</dbReference>
<dbReference type="InterPro" id="IPR047964">
    <property type="entry name" value="EFR1-like"/>
</dbReference>
<evidence type="ECO:0000256" key="4">
    <source>
        <dbReference type="ARBA" id="ARBA00023014"/>
    </source>
</evidence>
<name>A0ABR6TIN8_9FIRM</name>
<accession>A0ABR6TIN8</accession>
<evidence type="ECO:0000256" key="3">
    <source>
        <dbReference type="ARBA" id="ARBA00023004"/>
    </source>
</evidence>
<dbReference type="PROSITE" id="PS51379">
    <property type="entry name" value="4FE4S_FER_2"/>
    <property type="match status" value="1"/>
</dbReference>
<dbReference type="PANTHER" id="PTHR43687">
    <property type="entry name" value="ADENYLYLSULFATE REDUCTASE, BETA SUBUNIT"/>
    <property type="match status" value="1"/>
</dbReference>
<dbReference type="InterPro" id="IPR017896">
    <property type="entry name" value="4Fe4S_Fe-S-bd"/>
</dbReference>
<keyword evidence="8" id="KW-1185">Reference proteome</keyword>
<evidence type="ECO:0000259" key="6">
    <source>
        <dbReference type="PROSITE" id="PS51379"/>
    </source>
</evidence>
<dbReference type="PROSITE" id="PS50902">
    <property type="entry name" value="FLAVODOXIN_LIKE"/>
    <property type="match status" value="1"/>
</dbReference>
<keyword evidence="1" id="KW-0004">4Fe-4S</keyword>
<dbReference type="EMBL" id="JABGBW010000001">
    <property type="protein sequence ID" value="MBC2575108.1"/>
    <property type="molecule type" value="Genomic_DNA"/>
</dbReference>
<dbReference type="Proteomes" id="UP000713904">
    <property type="component" value="Unassembled WGS sequence"/>
</dbReference>
<feature type="domain" description="Flavodoxin-like" evidence="5">
    <location>
        <begin position="4"/>
        <end position="156"/>
    </location>
</feature>
<keyword evidence="4" id="KW-0411">Iron-sulfur</keyword>
<dbReference type="PANTHER" id="PTHR43687:SF1">
    <property type="entry name" value="FERREDOXIN III"/>
    <property type="match status" value="1"/>
</dbReference>
<protein>
    <submittedName>
        <fullName evidence="7">4Fe-4S binding protein</fullName>
    </submittedName>
</protein>
<gene>
    <name evidence="7" type="ORF">HLB29_00220</name>
</gene>
<keyword evidence="3" id="KW-0408">Iron</keyword>
<dbReference type="Pfam" id="PF00037">
    <property type="entry name" value="Fer4"/>
    <property type="match status" value="1"/>
</dbReference>